<proteinExistence type="predicted"/>
<evidence type="ECO:0000313" key="2">
    <source>
        <dbReference type="Proteomes" id="UP000325081"/>
    </source>
</evidence>
<keyword evidence="2" id="KW-1185">Reference proteome</keyword>
<dbReference type="Proteomes" id="UP000325081">
    <property type="component" value="Unassembled WGS sequence"/>
</dbReference>
<dbReference type="AlphaFoldDB" id="A0A5A7REQ7"/>
<name>A0A5A7REQ7_STRAF</name>
<organism evidence="1 2">
    <name type="scientific">Striga asiatica</name>
    <name type="common">Asiatic witchweed</name>
    <name type="synonym">Buchnera asiatica</name>
    <dbReference type="NCBI Taxonomy" id="4170"/>
    <lineage>
        <taxon>Eukaryota</taxon>
        <taxon>Viridiplantae</taxon>
        <taxon>Streptophyta</taxon>
        <taxon>Embryophyta</taxon>
        <taxon>Tracheophyta</taxon>
        <taxon>Spermatophyta</taxon>
        <taxon>Magnoliopsida</taxon>
        <taxon>eudicotyledons</taxon>
        <taxon>Gunneridae</taxon>
        <taxon>Pentapetalae</taxon>
        <taxon>asterids</taxon>
        <taxon>lamiids</taxon>
        <taxon>Lamiales</taxon>
        <taxon>Orobanchaceae</taxon>
        <taxon>Buchnereae</taxon>
        <taxon>Striga</taxon>
    </lineage>
</organism>
<protein>
    <submittedName>
        <fullName evidence="1">Oligopeptidase</fullName>
    </submittedName>
</protein>
<comment type="caution">
    <text evidence="1">The sequence shown here is derived from an EMBL/GenBank/DDBJ whole genome shotgun (WGS) entry which is preliminary data.</text>
</comment>
<gene>
    <name evidence="1" type="ORF">STAS_33022</name>
</gene>
<reference evidence="2" key="1">
    <citation type="journal article" date="2019" name="Curr. Biol.">
        <title>Genome Sequence of Striga asiatica Provides Insight into the Evolution of Plant Parasitism.</title>
        <authorList>
            <person name="Yoshida S."/>
            <person name="Kim S."/>
            <person name="Wafula E.K."/>
            <person name="Tanskanen J."/>
            <person name="Kim Y.M."/>
            <person name="Honaas L."/>
            <person name="Yang Z."/>
            <person name="Spallek T."/>
            <person name="Conn C.E."/>
            <person name="Ichihashi Y."/>
            <person name="Cheong K."/>
            <person name="Cui S."/>
            <person name="Der J.P."/>
            <person name="Gundlach H."/>
            <person name="Jiao Y."/>
            <person name="Hori C."/>
            <person name="Ishida J.K."/>
            <person name="Kasahara H."/>
            <person name="Kiba T."/>
            <person name="Kim M.S."/>
            <person name="Koo N."/>
            <person name="Laohavisit A."/>
            <person name="Lee Y.H."/>
            <person name="Lumba S."/>
            <person name="McCourt P."/>
            <person name="Mortimer J.C."/>
            <person name="Mutuku J.M."/>
            <person name="Nomura T."/>
            <person name="Sasaki-Sekimoto Y."/>
            <person name="Seto Y."/>
            <person name="Wang Y."/>
            <person name="Wakatake T."/>
            <person name="Sakakibara H."/>
            <person name="Demura T."/>
            <person name="Yamaguchi S."/>
            <person name="Yoneyama K."/>
            <person name="Manabe R.I."/>
            <person name="Nelson D.C."/>
            <person name="Schulman A.H."/>
            <person name="Timko M.P."/>
            <person name="dePamphilis C.W."/>
            <person name="Choi D."/>
            <person name="Shirasu K."/>
        </authorList>
    </citation>
    <scope>NUCLEOTIDE SEQUENCE [LARGE SCALE GENOMIC DNA]</scope>
    <source>
        <strain evidence="2">cv. UVA1</strain>
    </source>
</reference>
<sequence length="108" mass="11999">MPVGSEKRSKIKKASSKSTSLPLVHVNISLLANDIGKPAADTLDGGQREHDLLLPVHVSVLHTQNVLEILICYQRLPYEIMNSPLKIMKLEYIISLVKLWGIVEDQSA</sequence>
<accession>A0A5A7REQ7</accession>
<evidence type="ECO:0000313" key="1">
    <source>
        <dbReference type="EMBL" id="GER55364.1"/>
    </source>
</evidence>
<dbReference type="EMBL" id="BKCP01011737">
    <property type="protein sequence ID" value="GER55364.1"/>
    <property type="molecule type" value="Genomic_DNA"/>
</dbReference>